<sequence>MTGGERAWQGGERPWQETRHNPSIDVPVLDDVDFDAIQWYGLSAVGKLTDFNQLCCLQNSFNKAGVNTLRMRAKRISTAKPGWGVWSRVHGESEQLGFRLAVVAPMTPTNRWIWGGRIWNEISLEELEATIKMGKELGEKLDNLEELVTSVIEGELESDMVQ</sequence>
<name>A0ACB9IX87_9ASTR</name>
<reference evidence="1 2" key="2">
    <citation type="journal article" date="2022" name="Mol. Ecol. Resour.">
        <title>The genomes of chicory, endive, great burdock and yacon provide insights into Asteraceae paleo-polyploidization history and plant inulin production.</title>
        <authorList>
            <person name="Fan W."/>
            <person name="Wang S."/>
            <person name="Wang H."/>
            <person name="Wang A."/>
            <person name="Jiang F."/>
            <person name="Liu H."/>
            <person name="Zhao H."/>
            <person name="Xu D."/>
            <person name="Zhang Y."/>
        </authorList>
    </citation>
    <scope>NUCLEOTIDE SEQUENCE [LARGE SCALE GENOMIC DNA]</scope>
    <source>
        <strain evidence="2">cv. Yunnan</strain>
        <tissue evidence="1">Leaves</tissue>
    </source>
</reference>
<organism evidence="1 2">
    <name type="scientific">Smallanthus sonchifolius</name>
    <dbReference type="NCBI Taxonomy" id="185202"/>
    <lineage>
        <taxon>Eukaryota</taxon>
        <taxon>Viridiplantae</taxon>
        <taxon>Streptophyta</taxon>
        <taxon>Embryophyta</taxon>
        <taxon>Tracheophyta</taxon>
        <taxon>Spermatophyta</taxon>
        <taxon>Magnoliopsida</taxon>
        <taxon>eudicotyledons</taxon>
        <taxon>Gunneridae</taxon>
        <taxon>Pentapetalae</taxon>
        <taxon>asterids</taxon>
        <taxon>campanulids</taxon>
        <taxon>Asterales</taxon>
        <taxon>Asteraceae</taxon>
        <taxon>Asteroideae</taxon>
        <taxon>Heliantheae alliance</taxon>
        <taxon>Millerieae</taxon>
        <taxon>Smallanthus</taxon>
    </lineage>
</organism>
<evidence type="ECO:0000313" key="2">
    <source>
        <dbReference type="Proteomes" id="UP001056120"/>
    </source>
</evidence>
<dbReference type="Proteomes" id="UP001056120">
    <property type="component" value="Linkage Group LG06"/>
</dbReference>
<evidence type="ECO:0000313" key="1">
    <source>
        <dbReference type="EMBL" id="KAI3812056.1"/>
    </source>
</evidence>
<accession>A0ACB9IX87</accession>
<reference evidence="2" key="1">
    <citation type="journal article" date="2022" name="Mol. Ecol. Resour.">
        <title>The genomes of chicory, endive, great burdock and yacon provide insights into Asteraceae palaeo-polyploidization history and plant inulin production.</title>
        <authorList>
            <person name="Fan W."/>
            <person name="Wang S."/>
            <person name="Wang H."/>
            <person name="Wang A."/>
            <person name="Jiang F."/>
            <person name="Liu H."/>
            <person name="Zhao H."/>
            <person name="Xu D."/>
            <person name="Zhang Y."/>
        </authorList>
    </citation>
    <scope>NUCLEOTIDE SEQUENCE [LARGE SCALE GENOMIC DNA]</scope>
    <source>
        <strain evidence="2">cv. Yunnan</strain>
    </source>
</reference>
<comment type="caution">
    <text evidence="1">The sequence shown here is derived from an EMBL/GenBank/DDBJ whole genome shotgun (WGS) entry which is preliminary data.</text>
</comment>
<dbReference type="EMBL" id="CM042023">
    <property type="protein sequence ID" value="KAI3812056.1"/>
    <property type="molecule type" value="Genomic_DNA"/>
</dbReference>
<proteinExistence type="predicted"/>
<gene>
    <name evidence="1" type="ORF">L1987_16759</name>
</gene>
<protein>
    <submittedName>
        <fullName evidence="1">Uncharacterized protein</fullName>
    </submittedName>
</protein>
<keyword evidence="2" id="KW-1185">Reference proteome</keyword>